<evidence type="ECO:0000313" key="1">
    <source>
        <dbReference type="EMBL" id="GGU45960.1"/>
    </source>
</evidence>
<evidence type="ECO:0000313" key="2">
    <source>
        <dbReference type="Proteomes" id="UP000649573"/>
    </source>
</evidence>
<evidence type="ECO:0008006" key="3">
    <source>
        <dbReference type="Google" id="ProtNLM"/>
    </source>
</evidence>
<name>A0ABQ2UQ18_9PSEU</name>
<dbReference type="EMBL" id="BMRE01000018">
    <property type="protein sequence ID" value="GGU45960.1"/>
    <property type="molecule type" value="Genomic_DNA"/>
</dbReference>
<accession>A0ABQ2UQ18</accession>
<protein>
    <recommendedName>
        <fullName evidence="3">Carbohydrate binding domain-containing protein</fullName>
    </recommendedName>
</protein>
<dbReference type="RefSeq" id="WP_189255498.1">
    <property type="nucleotide sequence ID" value="NZ_BMRE01000018.1"/>
</dbReference>
<sequence length="256" mass="26918">MAIKPMEYAVRDRIAKSTEYNNVVDNVRDLDARLGPVTAAAPANARLSALEANQGTRGTNGTIYAEIDALKASPPADAVPNTCADDTALYGDTIASRPRSECWWAEPVSNGYLTIAATRSTKTFTATDLRFCIPAAAAGSGTFDLKLYTGTTLANLTERATVSGASWVASAGVKHAGLSNISITKGSYVAVGFLCTGFTTSPKFSSTAVGTGAQILISETPYSVWKSGQALPLPGSLNITDSSWTRSNQQFWFALA</sequence>
<organism evidence="1 2">
    <name type="scientific">Lentzea flava</name>
    <dbReference type="NCBI Taxonomy" id="103732"/>
    <lineage>
        <taxon>Bacteria</taxon>
        <taxon>Bacillati</taxon>
        <taxon>Actinomycetota</taxon>
        <taxon>Actinomycetes</taxon>
        <taxon>Pseudonocardiales</taxon>
        <taxon>Pseudonocardiaceae</taxon>
        <taxon>Lentzea</taxon>
    </lineage>
</organism>
<comment type="caution">
    <text evidence="1">The sequence shown here is derived from an EMBL/GenBank/DDBJ whole genome shotgun (WGS) entry which is preliminary data.</text>
</comment>
<reference evidence="2" key="1">
    <citation type="journal article" date="2019" name="Int. J. Syst. Evol. Microbiol.">
        <title>The Global Catalogue of Microorganisms (GCM) 10K type strain sequencing project: providing services to taxonomists for standard genome sequencing and annotation.</title>
        <authorList>
            <consortium name="The Broad Institute Genomics Platform"/>
            <consortium name="The Broad Institute Genome Sequencing Center for Infectious Disease"/>
            <person name="Wu L."/>
            <person name="Ma J."/>
        </authorList>
    </citation>
    <scope>NUCLEOTIDE SEQUENCE [LARGE SCALE GENOMIC DNA]</scope>
    <source>
        <strain evidence="2">JCM 3296</strain>
    </source>
</reference>
<keyword evidence="2" id="KW-1185">Reference proteome</keyword>
<dbReference type="Proteomes" id="UP000649573">
    <property type="component" value="Unassembled WGS sequence"/>
</dbReference>
<proteinExistence type="predicted"/>
<gene>
    <name evidence="1" type="ORF">GCM10010178_43110</name>
</gene>